<evidence type="ECO:0000256" key="1">
    <source>
        <dbReference type="ARBA" id="ARBA00007768"/>
    </source>
</evidence>
<sequence>MPSTRRAPGRMEGVTRTLALELAVQDPAGVRIATEVGAVRVELATALALGGLTPSQATVELAVETAGDSGPEVHVLIRPRAGGFHYDADELVVAERDVRLALASGAAGVVIGALDAEGRLDSDAMTRLRDAAGGASVTLHRAIDVTADPLATLAAARSLGLRRVLTSGGASAAIDGIDTLRALVAAAEGEIEIMAGSGVDAATAPALAAIGVDALHFSAKRAVREDGGVRMGSASDGVGGYEVTDRDIALGVRAALGL</sequence>
<name>A0A543BII3_9MICO</name>
<dbReference type="InterPro" id="IPR005627">
    <property type="entry name" value="CutC-like"/>
</dbReference>
<keyword evidence="4" id="KW-1185">Reference proteome</keyword>
<dbReference type="AlphaFoldDB" id="A0A543BII3"/>
<keyword evidence="2" id="KW-0963">Cytoplasm</keyword>
<dbReference type="InterPro" id="IPR036822">
    <property type="entry name" value="CutC-like_dom_sf"/>
</dbReference>
<evidence type="ECO:0000256" key="2">
    <source>
        <dbReference type="HAMAP-Rule" id="MF_00795"/>
    </source>
</evidence>
<dbReference type="Pfam" id="PF03932">
    <property type="entry name" value="CutC"/>
    <property type="match status" value="1"/>
</dbReference>
<comment type="caution">
    <text evidence="2">Once thought to be involved in copper homeostasis, experiments in E.coli have shown this is not the case.</text>
</comment>
<dbReference type="GO" id="GO:0005737">
    <property type="term" value="C:cytoplasm"/>
    <property type="evidence" value="ECO:0007669"/>
    <property type="project" value="UniProtKB-SubCell"/>
</dbReference>
<organism evidence="3 4">
    <name type="scientific">Microbacterium saperdae</name>
    <dbReference type="NCBI Taxonomy" id="69368"/>
    <lineage>
        <taxon>Bacteria</taxon>
        <taxon>Bacillati</taxon>
        <taxon>Actinomycetota</taxon>
        <taxon>Actinomycetes</taxon>
        <taxon>Micrococcales</taxon>
        <taxon>Microbacteriaceae</taxon>
        <taxon>Microbacterium</taxon>
    </lineage>
</organism>
<dbReference type="SUPFAM" id="SSF110395">
    <property type="entry name" value="CutC-like"/>
    <property type="match status" value="1"/>
</dbReference>
<protein>
    <recommendedName>
        <fullName evidence="2">PF03932 family protein CutC</fullName>
    </recommendedName>
</protein>
<comment type="similarity">
    <text evidence="1 2">Belongs to the CutC family.</text>
</comment>
<accession>A0A543BII3</accession>
<evidence type="ECO:0000313" key="3">
    <source>
        <dbReference type="EMBL" id="TQL84601.1"/>
    </source>
</evidence>
<evidence type="ECO:0000313" key="4">
    <source>
        <dbReference type="Proteomes" id="UP000317209"/>
    </source>
</evidence>
<dbReference type="Gene3D" id="3.20.20.380">
    <property type="entry name" value="Copper homeostasis (CutC) domain"/>
    <property type="match status" value="1"/>
</dbReference>
<dbReference type="GO" id="GO:0005507">
    <property type="term" value="F:copper ion binding"/>
    <property type="evidence" value="ECO:0007669"/>
    <property type="project" value="TreeGrafter"/>
</dbReference>
<comment type="caution">
    <text evidence="3">The sequence shown here is derived from an EMBL/GenBank/DDBJ whole genome shotgun (WGS) entry which is preliminary data.</text>
</comment>
<dbReference type="PANTHER" id="PTHR12598:SF0">
    <property type="entry name" value="COPPER HOMEOSTASIS PROTEIN CUTC HOMOLOG"/>
    <property type="match status" value="1"/>
</dbReference>
<dbReference type="PANTHER" id="PTHR12598">
    <property type="entry name" value="COPPER HOMEOSTASIS PROTEIN CUTC"/>
    <property type="match status" value="1"/>
</dbReference>
<dbReference type="HAMAP" id="MF_00795">
    <property type="entry name" value="CutC"/>
    <property type="match status" value="1"/>
</dbReference>
<comment type="subcellular location">
    <subcellularLocation>
        <location evidence="2">Cytoplasm</location>
    </subcellularLocation>
</comment>
<proteinExistence type="inferred from homology"/>
<reference evidence="3 4" key="1">
    <citation type="submission" date="2019-06" db="EMBL/GenBank/DDBJ databases">
        <title>Sequencing the genomes of 1000 actinobacteria strains.</title>
        <authorList>
            <person name="Klenk H.-P."/>
        </authorList>
    </citation>
    <scope>NUCLEOTIDE SEQUENCE [LARGE SCALE GENOMIC DNA]</scope>
    <source>
        <strain evidence="3 4">DSM 20169</strain>
    </source>
</reference>
<gene>
    <name evidence="2" type="primary">cutC</name>
    <name evidence="3" type="ORF">FB560_0188</name>
</gene>
<dbReference type="EMBL" id="VFOX01000001">
    <property type="protein sequence ID" value="TQL84601.1"/>
    <property type="molecule type" value="Genomic_DNA"/>
</dbReference>
<dbReference type="Proteomes" id="UP000317209">
    <property type="component" value="Unassembled WGS sequence"/>
</dbReference>